<dbReference type="EMBL" id="WHOA01000218">
    <property type="protein sequence ID" value="NOU75552.1"/>
    <property type="molecule type" value="Genomic_DNA"/>
</dbReference>
<comment type="caution">
    <text evidence="1">The sequence shown here is derived from an EMBL/GenBank/DDBJ whole genome shotgun (WGS) entry which is preliminary data.</text>
</comment>
<reference evidence="1 2" key="1">
    <citation type="submission" date="2019-10" db="EMBL/GenBank/DDBJ databases">
        <title>Description of Paenibacillus terrestris sp. nov.</title>
        <authorList>
            <person name="Carlier A."/>
            <person name="Qi S."/>
        </authorList>
    </citation>
    <scope>NUCLEOTIDE SEQUENCE [LARGE SCALE GENOMIC DNA]</scope>
    <source>
        <strain evidence="1 2">LMG 31458</strain>
    </source>
</reference>
<dbReference type="PROSITE" id="PS51257">
    <property type="entry name" value="PROKAR_LIPOPROTEIN"/>
    <property type="match status" value="1"/>
</dbReference>
<sequence length="143" mass="16409">MRKRLMNVMVICLTFLFVFSLIGCNNTVKKVSTDLTFEQTIDGKLNNITNPKDYTVSLSSNPYDYIKGVDSNKDYKYIVLQGEKALNYMLNKFANSDNNGLEEYIMAIACSEILQENPASKKWTSGRDWYDNHIRNIPKGVNM</sequence>
<accession>A0ABX1Y3V3</accession>
<evidence type="ECO:0000313" key="1">
    <source>
        <dbReference type="EMBL" id="NOU75552.1"/>
    </source>
</evidence>
<name>A0ABX1Y3V3_9BACL</name>
<proteinExistence type="predicted"/>
<organism evidence="1 2">
    <name type="scientific">Paenibacillus phytorum</name>
    <dbReference type="NCBI Taxonomy" id="2654977"/>
    <lineage>
        <taxon>Bacteria</taxon>
        <taxon>Bacillati</taxon>
        <taxon>Bacillota</taxon>
        <taxon>Bacilli</taxon>
        <taxon>Bacillales</taxon>
        <taxon>Paenibacillaceae</taxon>
        <taxon>Paenibacillus</taxon>
    </lineage>
</organism>
<evidence type="ECO:0000313" key="2">
    <source>
        <dbReference type="Proteomes" id="UP000616779"/>
    </source>
</evidence>
<dbReference type="RefSeq" id="WP_171647277.1">
    <property type="nucleotide sequence ID" value="NZ_WHOA01000218.1"/>
</dbReference>
<gene>
    <name evidence="1" type="ORF">GC098_29955</name>
</gene>
<protein>
    <submittedName>
        <fullName evidence="1">Uncharacterized protein</fullName>
    </submittedName>
</protein>
<dbReference type="Proteomes" id="UP000616779">
    <property type="component" value="Unassembled WGS sequence"/>
</dbReference>
<keyword evidence="2" id="KW-1185">Reference proteome</keyword>